<dbReference type="AlphaFoldDB" id="A0A3B0YRZ7"/>
<evidence type="ECO:0000313" key="2">
    <source>
        <dbReference type="EMBL" id="VAW78267.1"/>
    </source>
</evidence>
<dbReference type="InterPro" id="IPR001568">
    <property type="entry name" value="RNase_T2-like"/>
</dbReference>
<reference evidence="2" key="1">
    <citation type="submission" date="2018-06" db="EMBL/GenBank/DDBJ databases">
        <authorList>
            <person name="Zhirakovskaya E."/>
        </authorList>
    </citation>
    <scope>NUCLEOTIDE SEQUENCE</scope>
</reference>
<dbReference type="GO" id="GO:0006401">
    <property type="term" value="P:RNA catabolic process"/>
    <property type="evidence" value="ECO:0007669"/>
    <property type="project" value="UniProtKB-ARBA"/>
</dbReference>
<dbReference type="PANTHER" id="PTHR11240:SF22">
    <property type="entry name" value="RIBONUCLEASE T2"/>
    <property type="match status" value="1"/>
</dbReference>
<dbReference type="InterPro" id="IPR036430">
    <property type="entry name" value="RNase_T2-like_sf"/>
</dbReference>
<dbReference type="InterPro" id="IPR018188">
    <property type="entry name" value="RNase_T2_His_AS_1"/>
</dbReference>
<dbReference type="PROSITE" id="PS00530">
    <property type="entry name" value="RNASE_T2_1"/>
    <property type="match status" value="1"/>
</dbReference>
<name>A0A3B0YRZ7_9ZZZZ</name>
<gene>
    <name evidence="2" type="ORF">MNBD_GAMMA12-1184</name>
</gene>
<dbReference type="GO" id="GO:0003723">
    <property type="term" value="F:RNA binding"/>
    <property type="evidence" value="ECO:0007669"/>
    <property type="project" value="InterPro"/>
</dbReference>
<accession>A0A3B0YRZ7</accession>
<proteinExistence type="inferred from homology"/>
<dbReference type="Pfam" id="PF00445">
    <property type="entry name" value="Ribonuclease_T2"/>
    <property type="match status" value="1"/>
</dbReference>
<protein>
    <submittedName>
        <fullName evidence="2">Ribonuclease T2 family protein</fullName>
    </submittedName>
</protein>
<organism evidence="2">
    <name type="scientific">hydrothermal vent metagenome</name>
    <dbReference type="NCBI Taxonomy" id="652676"/>
    <lineage>
        <taxon>unclassified sequences</taxon>
        <taxon>metagenomes</taxon>
        <taxon>ecological metagenomes</taxon>
    </lineage>
</organism>
<sequence>MSFYKQLTSTLLGLVGLALLVSTASYGAQCSISQLTTPQVSRQDWTRPNVKTDYYLLAMSWSPQHCYNKKNSRRHKFQCQQNKFGFVVHGLWPQSTQAKNRRGHPRFCNTTQRLPTRLIRRYICIVPGVQLMQAQWDKHGNCAFQSAQQYFSTIDTLWNKFKKPDINTMNNQNFTVRSLKQLLVTLNSPTLKAEHIRIRINRASYLREIFICYNKKFEFAVCQGKTGNANRKVKISPSR</sequence>
<dbReference type="SUPFAM" id="SSF55895">
    <property type="entry name" value="Ribonuclease Rh-like"/>
    <property type="match status" value="1"/>
</dbReference>
<dbReference type="EMBL" id="UOFL01000146">
    <property type="protein sequence ID" value="VAW78267.1"/>
    <property type="molecule type" value="Genomic_DNA"/>
</dbReference>
<dbReference type="PANTHER" id="PTHR11240">
    <property type="entry name" value="RIBONUCLEASE T2"/>
    <property type="match status" value="1"/>
</dbReference>
<dbReference type="GO" id="GO:0033897">
    <property type="term" value="F:ribonuclease T2 activity"/>
    <property type="evidence" value="ECO:0007669"/>
    <property type="project" value="InterPro"/>
</dbReference>
<dbReference type="Gene3D" id="3.90.730.10">
    <property type="entry name" value="Ribonuclease T2-like"/>
    <property type="match status" value="1"/>
</dbReference>
<comment type="similarity">
    <text evidence="1">Belongs to the RNase T2 family.</text>
</comment>
<evidence type="ECO:0000256" key="1">
    <source>
        <dbReference type="ARBA" id="ARBA00007469"/>
    </source>
</evidence>